<dbReference type="GO" id="GO:0006457">
    <property type="term" value="P:protein folding"/>
    <property type="evidence" value="ECO:0007669"/>
    <property type="project" value="UniProtKB-UniRule"/>
</dbReference>
<dbReference type="Proteomes" id="UP000317494">
    <property type="component" value="Unassembled WGS sequence"/>
</dbReference>
<dbReference type="GO" id="GO:0005737">
    <property type="term" value="C:cytoplasm"/>
    <property type="evidence" value="ECO:0007669"/>
    <property type="project" value="TreeGrafter"/>
</dbReference>
<dbReference type="Proteomes" id="UP000320475">
    <property type="component" value="Unassembled WGS sequence"/>
</dbReference>
<accession>A0A507CM04</accession>
<proteinExistence type="inferred from homology"/>
<dbReference type="CDD" id="cd23165">
    <property type="entry name" value="Prefoldin_4"/>
    <property type="match status" value="1"/>
</dbReference>
<dbReference type="InterPro" id="IPR016661">
    <property type="entry name" value="PFDN4"/>
</dbReference>
<dbReference type="GO" id="GO:0016272">
    <property type="term" value="C:prefoldin complex"/>
    <property type="evidence" value="ECO:0007669"/>
    <property type="project" value="UniProtKB-UniRule"/>
</dbReference>
<dbReference type="VEuPathDB" id="FungiDB:SeMB42_g03846"/>
<protein>
    <recommendedName>
        <fullName evidence="3">Prefoldin subunit 4</fullName>
    </recommendedName>
</protein>
<dbReference type="PIRSF" id="PIRSF016477">
    <property type="entry name" value="Prefoldin_subunit_4"/>
    <property type="match status" value="1"/>
</dbReference>
<dbReference type="SUPFAM" id="SSF46579">
    <property type="entry name" value="Prefoldin"/>
    <property type="match status" value="1"/>
</dbReference>
<comment type="subunit">
    <text evidence="3">Heterohexamer of two PFD-alpha type and four PFD-beta type subunits.</text>
</comment>
<dbReference type="OrthoDB" id="10250441at2759"/>
<comment type="function">
    <text evidence="3">Binds specifically to cytosolic chaperonin (c-CPN) and transfers target proteins to it. Binds to nascent polypeptide chain and promotes folding in an environment in which there are many competing pathways for nonnative proteins.</text>
</comment>
<sequence>MRMLDRSDEVEVSVTREDQMHINTFSKLTAQLDDLDAVYDSKKREKEYLDDLVQELELAEDGDVVRYRIGESFMALSLAEALARIGAENACMLAELEDVQTRMSEIQATLAKLKAVLYAKFGKAINLDK</sequence>
<evidence type="ECO:0000256" key="1">
    <source>
        <dbReference type="ARBA" id="ARBA00008045"/>
    </source>
</evidence>
<dbReference type="STRING" id="286115.A0A507CM04"/>
<dbReference type="InterPro" id="IPR002777">
    <property type="entry name" value="PFD_beta-like"/>
</dbReference>
<dbReference type="EMBL" id="QEAM01000442">
    <property type="protein sequence ID" value="TPX39804.1"/>
    <property type="molecule type" value="Genomic_DNA"/>
</dbReference>
<dbReference type="EMBL" id="QEAN01000145">
    <property type="protein sequence ID" value="TPX45951.1"/>
    <property type="molecule type" value="Genomic_DNA"/>
</dbReference>
<dbReference type="PANTHER" id="PTHR21100:SF9">
    <property type="entry name" value="PREFOLDIN SUBUNIT 4"/>
    <property type="match status" value="1"/>
</dbReference>
<comment type="similarity">
    <text evidence="1 3">Belongs to the prefoldin subunit beta family.</text>
</comment>
<organism evidence="4 7">
    <name type="scientific">Synchytrium endobioticum</name>
    <dbReference type="NCBI Taxonomy" id="286115"/>
    <lineage>
        <taxon>Eukaryota</taxon>
        <taxon>Fungi</taxon>
        <taxon>Fungi incertae sedis</taxon>
        <taxon>Chytridiomycota</taxon>
        <taxon>Chytridiomycota incertae sedis</taxon>
        <taxon>Chytridiomycetes</taxon>
        <taxon>Synchytriales</taxon>
        <taxon>Synchytriaceae</taxon>
        <taxon>Synchytrium</taxon>
    </lineage>
</organism>
<name>A0A507CM04_9FUNG</name>
<dbReference type="PANTHER" id="PTHR21100">
    <property type="entry name" value="PREFOLDIN SUBUNIT 4"/>
    <property type="match status" value="1"/>
</dbReference>
<evidence type="ECO:0000313" key="7">
    <source>
        <dbReference type="Proteomes" id="UP000320475"/>
    </source>
</evidence>
<dbReference type="Pfam" id="PF01920">
    <property type="entry name" value="Prefoldin_2"/>
    <property type="match status" value="1"/>
</dbReference>
<evidence type="ECO:0000256" key="2">
    <source>
        <dbReference type="ARBA" id="ARBA00023186"/>
    </source>
</evidence>
<evidence type="ECO:0000256" key="3">
    <source>
        <dbReference type="PIRNR" id="PIRNR016477"/>
    </source>
</evidence>
<dbReference type="AlphaFoldDB" id="A0A507CM04"/>
<keyword evidence="6" id="KW-1185">Reference proteome</keyword>
<dbReference type="GO" id="GO:0051082">
    <property type="term" value="F:unfolded protein binding"/>
    <property type="evidence" value="ECO:0007669"/>
    <property type="project" value="InterPro"/>
</dbReference>
<gene>
    <name evidence="4" type="ORF">SeLEV6574_g06970</name>
    <name evidence="5" type="ORF">SeMB42_g03846</name>
</gene>
<keyword evidence="2 3" id="KW-0143">Chaperone</keyword>
<evidence type="ECO:0000313" key="4">
    <source>
        <dbReference type="EMBL" id="TPX39804.1"/>
    </source>
</evidence>
<reference evidence="6 7" key="1">
    <citation type="journal article" date="2019" name="Sci. Rep.">
        <title>Comparative genomics of chytrid fungi reveal insights into the obligate biotrophic and pathogenic lifestyle of Synchytrium endobioticum.</title>
        <authorList>
            <person name="van de Vossenberg B.T.L.H."/>
            <person name="Warris S."/>
            <person name="Nguyen H.D.T."/>
            <person name="van Gent-Pelzer M.P.E."/>
            <person name="Joly D.L."/>
            <person name="van de Geest H.C."/>
            <person name="Bonants P.J.M."/>
            <person name="Smith D.S."/>
            <person name="Levesque C.A."/>
            <person name="van der Lee T.A.J."/>
        </authorList>
    </citation>
    <scope>NUCLEOTIDE SEQUENCE [LARGE SCALE GENOMIC DNA]</scope>
    <source>
        <strain evidence="4 7">LEV6574</strain>
        <strain evidence="5 6">MB42</strain>
    </source>
</reference>
<evidence type="ECO:0000313" key="6">
    <source>
        <dbReference type="Proteomes" id="UP000317494"/>
    </source>
</evidence>
<evidence type="ECO:0000313" key="5">
    <source>
        <dbReference type="EMBL" id="TPX45951.1"/>
    </source>
</evidence>
<comment type="caution">
    <text evidence="4">The sequence shown here is derived from an EMBL/GenBank/DDBJ whole genome shotgun (WGS) entry which is preliminary data.</text>
</comment>